<dbReference type="EMBL" id="AF498414">
    <property type="protein sequence ID" value="AAM27766.1"/>
    <property type="molecule type" value="Genomic_DNA"/>
</dbReference>
<dbReference type="InterPro" id="IPR051533">
    <property type="entry name" value="WaaL-like"/>
</dbReference>
<proteinExistence type="predicted"/>
<reference evidence="1" key="1">
    <citation type="journal article" date="2002" name="J. Bacteriol.">
        <title>Genetic variation at the O-antigen biosynthetic locus in Pseudomonas aeruginosa.</title>
        <authorList>
            <person name="Raymond C.K."/>
            <person name="Sims E.H."/>
            <person name="Kas A."/>
            <person name="Spencer D.H."/>
            <person name="Kutyavin T.V."/>
            <person name="Ivey R.G."/>
            <person name="Zhou Y."/>
            <person name="Kaul R."/>
            <person name="Clendenning J.B."/>
            <person name="Olson M.V."/>
        </authorList>
    </citation>
    <scope>NUCLEOTIDE SEQUENCE</scope>
</reference>
<dbReference type="AlphaFoldDB" id="Q8KN80"/>
<dbReference type="PANTHER" id="PTHR37422:SF13">
    <property type="entry name" value="LIPOPOLYSACCHARIDE BIOSYNTHESIS PROTEIN PA4999-RELATED"/>
    <property type="match status" value="1"/>
</dbReference>
<protein>
    <submittedName>
        <fullName evidence="1">Uncharacterized protein</fullName>
    </submittedName>
</protein>
<dbReference type="RefSeq" id="WP_023102967.1">
    <property type="nucleotide sequence ID" value="NZ_CAADKL010000253.1"/>
</dbReference>
<evidence type="ECO:0000313" key="1">
    <source>
        <dbReference type="EMBL" id="AAM27766.1"/>
    </source>
</evidence>
<accession>Q8KN80</accession>
<name>Q8KN80_PSEAI</name>
<dbReference type="PATRIC" id="fig|287.2003.peg.1704"/>
<sequence>MASYYIEKSLKFLFFVLLTLMLSFPKSFAVIKIVILAFMFSMVFLHIVLGGVRRFSLDIIFFYLVFILLAVIWLIVGLLNDGYAIALGDAFRLYVVFSLIFLVLYLWLENFDYLPLIFSSIMVSTIIIFAFCFLSIFEALYSVSLFPDFLRVELNVMAGVHEGHFQLGNNSVNSLFFTVPFLLSALVCSSELSKRYRFLFFVSLVLGVIAVLLAGRRALMLILLMVPFLAVFFRRISGVSSIEGGRGVGKIIFVFTFFAVCVGGVILLAGLNVNQAAERIESAFAGDSVRVDQFISLWKGFTDSPLLGSGFGGSVDVIRSEERPWMYELSYMQLLFNGGLLGFSLITGCIGFFYLKALFVIKNFSLYRAEAISTLVGVLVFCVGSATNPYFSGFDSLFLLGFIPLIASVGKVYAHS</sequence>
<organism evidence="1">
    <name type="scientific">Pseudomonas aeruginosa</name>
    <dbReference type="NCBI Taxonomy" id="287"/>
    <lineage>
        <taxon>Bacteria</taxon>
        <taxon>Pseudomonadati</taxon>
        <taxon>Pseudomonadota</taxon>
        <taxon>Gammaproteobacteria</taxon>
        <taxon>Pseudomonadales</taxon>
        <taxon>Pseudomonadaceae</taxon>
        <taxon>Pseudomonas</taxon>
    </lineage>
</organism>
<dbReference type="PANTHER" id="PTHR37422">
    <property type="entry name" value="TEICHURONIC ACID BIOSYNTHESIS PROTEIN TUAE"/>
    <property type="match status" value="1"/>
</dbReference>